<dbReference type="Gene3D" id="3.20.20.410">
    <property type="entry name" value="Protein of unknown function UPF0759"/>
    <property type="match status" value="1"/>
</dbReference>
<dbReference type="PANTHER" id="PTHR30348">
    <property type="entry name" value="UNCHARACTERIZED PROTEIN YECE"/>
    <property type="match status" value="1"/>
</dbReference>
<proteinExistence type="predicted"/>
<evidence type="ECO:0000313" key="2">
    <source>
        <dbReference type="Proteomes" id="UP001296967"/>
    </source>
</evidence>
<organism evidence="1 2">
    <name type="scientific">Halochromatium salexigens</name>
    <name type="common">Chromatium salexigens</name>
    <dbReference type="NCBI Taxonomy" id="49447"/>
    <lineage>
        <taxon>Bacteria</taxon>
        <taxon>Pseudomonadati</taxon>
        <taxon>Pseudomonadota</taxon>
        <taxon>Gammaproteobacteria</taxon>
        <taxon>Chromatiales</taxon>
        <taxon>Chromatiaceae</taxon>
        <taxon>Halochromatium</taxon>
    </lineage>
</organism>
<comment type="caution">
    <text evidence="1">The sequence shown here is derived from an EMBL/GenBank/DDBJ whole genome shotgun (WGS) entry which is preliminary data.</text>
</comment>
<gene>
    <name evidence="1" type="ORF">CCR82_04715</name>
</gene>
<dbReference type="PANTHER" id="PTHR30348:SF4">
    <property type="entry name" value="DUF72 DOMAIN-CONTAINING PROTEIN"/>
    <property type="match status" value="1"/>
</dbReference>
<dbReference type="Pfam" id="PF01904">
    <property type="entry name" value="DUF72"/>
    <property type="match status" value="1"/>
</dbReference>
<protein>
    <recommendedName>
        <fullName evidence="3">DUF72 domain-containing protein</fullName>
    </recommendedName>
</protein>
<accession>A0AAJ0XF24</accession>
<dbReference type="SUPFAM" id="SSF117396">
    <property type="entry name" value="TM1631-like"/>
    <property type="match status" value="1"/>
</dbReference>
<dbReference type="Proteomes" id="UP001296967">
    <property type="component" value="Unassembled WGS sequence"/>
</dbReference>
<evidence type="ECO:0008006" key="3">
    <source>
        <dbReference type="Google" id="ProtNLM"/>
    </source>
</evidence>
<keyword evidence="2" id="KW-1185">Reference proteome</keyword>
<dbReference type="RefSeq" id="WP_201244266.1">
    <property type="nucleotide sequence ID" value="NZ_NHSF01000025.1"/>
</dbReference>
<evidence type="ECO:0000313" key="1">
    <source>
        <dbReference type="EMBL" id="MBK5929848.1"/>
    </source>
</evidence>
<dbReference type="InterPro" id="IPR002763">
    <property type="entry name" value="DUF72"/>
</dbReference>
<reference evidence="1" key="2">
    <citation type="journal article" date="2020" name="Microorganisms">
        <title>Osmotic Adaptation and Compatible Solute Biosynthesis of Phototrophic Bacteria as Revealed from Genome Analyses.</title>
        <authorList>
            <person name="Imhoff J.F."/>
            <person name="Rahn T."/>
            <person name="Kunzel S."/>
            <person name="Keller A."/>
            <person name="Neulinger S.C."/>
        </authorList>
    </citation>
    <scope>NUCLEOTIDE SEQUENCE</scope>
    <source>
        <strain evidence="1">DSM 4395</strain>
    </source>
</reference>
<reference evidence="1" key="1">
    <citation type="submission" date="2017-05" db="EMBL/GenBank/DDBJ databases">
        <authorList>
            <person name="Imhoff J.F."/>
            <person name="Rahn T."/>
            <person name="Kuenzel S."/>
            <person name="Neulinger S.C."/>
        </authorList>
    </citation>
    <scope>NUCLEOTIDE SEQUENCE</scope>
    <source>
        <strain evidence="1">DSM 4395</strain>
    </source>
</reference>
<sequence>MARHRIGTSGWSYDHWNGPFYPETLPSERRLQAYAQTFNGAEINNSFYQLPSEDSLAAWRDSVPDDFCFAVKASRYITHMKKLKDPAQGLTTLLDRMRILGPKRGPLLFQLPPKWRFNPERLEQFLDALKDASEDAGHDAGGDKGRWAFEFRDQRWINDESLALLERFNAAFCIYDLDGYETAPHLTADFVYLRLHGPNGPYRGCYSNQALERWAETLQGWADRGLDTYCWFDNDEAGHAPQNAQTLAQILGSNGSAQINEQTEAS</sequence>
<dbReference type="EMBL" id="NHSF01000025">
    <property type="protein sequence ID" value="MBK5929848.1"/>
    <property type="molecule type" value="Genomic_DNA"/>
</dbReference>
<dbReference type="AlphaFoldDB" id="A0AAJ0XF24"/>
<dbReference type="InterPro" id="IPR036520">
    <property type="entry name" value="UPF0759_sf"/>
</dbReference>
<name>A0AAJ0XF24_HALSE</name>